<proteinExistence type="predicted"/>
<dbReference type="EMBL" id="MDGQ01000005">
    <property type="protein sequence ID" value="OEK05031.1"/>
    <property type="molecule type" value="Genomic_DNA"/>
</dbReference>
<keyword evidence="2" id="KW-0732">Signal</keyword>
<feature type="domain" description="Sortilin N-terminal" evidence="3">
    <location>
        <begin position="602"/>
        <end position="716"/>
    </location>
</feature>
<evidence type="ECO:0000259" key="3">
    <source>
        <dbReference type="Pfam" id="PF15902"/>
    </source>
</evidence>
<accession>A0A1E5T0Z1</accession>
<dbReference type="PANTHER" id="PTHR43739:SF5">
    <property type="entry name" value="EXO-ALPHA-SIALIDASE"/>
    <property type="match status" value="1"/>
</dbReference>
<dbReference type="AlphaFoldDB" id="A0A1E5T0Z1"/>
<reference evidence="4 5" key="1">
    <citation type="submission" date="2016-08" db="EMBL/GenBank/DDBJ databases">
        <title>Draft genome of Fabibacter sp. strain SK-8.</title>
        <authorList>
            <person name="Wong S.-K."/>
            <person name="Hamasaki K."/>
            <person name="Yoshizawa S."/>
        </authorList>
    </citation>
    <scope>NUCLEOTIDE SEQUENCE [LARGE SCALE GENOMIC DNA]</scope>
    <source>
        <strain evidence="4 5">SK-8</strain>
    </source>
</reference>
<dbReference type="Proteomes" id="UP000095552">
    <property type="component" value="Unassembled WGS sequence"/>
</dbReference>
<dbReference type="InterPro" id="IPR052025">
    <property type="entry name" value="Xyloglucanase_GH74"/>
</dbReference>
<name>A0A1E5T0Z1_9BACT</name>
<dbReference type="GO" id="GO:0016787">
    <property type="term" value="F:hydrolase activity"/>
    <property type="evidence" value="ECO:0007669"/>
    <property type="project" value="UniProtKB-KW"/>
</dbReference>
<feature type="chain" id="PRO_5009185888" evidence="2">
    <location>
        <begin position="29"/>
        <end position="1071"/>
    </location>
</feature>
<dbReference type="OrthoDB" id="9757809at2"/>
<organism evidence="4 5">
    <name type="scientific">Roseivirga misakiensis</name>
    <dbReference type="NCBI Taxonomy" id="1563681"/>
    <lineage>
        <taxon>Bacteria</taxon>
        <taxon>Pseudomonadati</taxon>
        <taxon>Bacteroidota</taxon>
        <taxon>Cytophagia</taxon>
        <taxon>Cytophagales</taxon>
        <taxon>Roseivirgaceae</taxon>
        <taxon>Roseivirga</taxon>
    </lineage>
</organism>
<dbReference type="InterPro" id="IPR015943">
    <property type="entry name" value="WD40/YVTN_repeat-like_dom_sf"/>
</dbReference>
<dbReference type="RefSeq" id="WP_069836535.1">
    <property type="nucleotide sequence ID" value="NZ_MDGQ01000005.1"/>
</dbReference>
<evidence type="ECO:0000313" key="5">
    <source>
        <dbReference type="Proteomes" id="UP000095552"/>
    </source>
</evidence>
<keyword evidence="4" id="KW-0378">Hydrolase</keyword>
<evidence type="ECO:0000313" key="4">
    <source>
        <dbReference type="EMBL" id="OEK05031.1"/>
    </source>
</evidence>
<dbReference type="GO" id="GO:0010411">
    <property type="term" value="P:xyloglucan metabolic process"/>
    <property type="evidence" value="ECO:0007669"/>
    <property type="project" value="TreeGrafter"/>
</dbReference>
<keyword evidence="5" id="KW-1185">Reference proteome</keyword>
<feature type="domain" description="Sortilin N-terminal" evidence="3">
    <location>
        <begin position="89"/>
        <end position="208"/>
    </location>
</feature>
<dbReference type="SUPFAM" id="SSF50939">
    <property type="entry name" value="Sialidases"/>
    <property type="match status" value="1"/>
</dbReference>
<dbReference type="STRING" id="1563681.BFP71_16555"/>
<protein>
    <submittedName>
        <fullName evidence="4">Glycosyl hydrolase</fullName>
    </submittedName>
</protein>
<dbReference type="InterPro" id="IPR031778">
    <property type="entry name" value="Sortilin_N"/>
</dbReference>
<gene>
    <name evidence="4" type="ORF">BFP71_16555</name>
</gene>
<keyword evidence="1" id="KW-0677">Repeat</keyword>
<evidence type="ECO:0000256" key="1">
    <source>
        <dbReference type="ARBA" id="ARBA00022737"/>
    </source>
</evidence>
<dbReference type="Gene3D" id="2.130.10.10">
    <property type="entry name" value="YVTN repeat-like/Quinoprotein amine dehydrogenase"/>
    <property type="match status" value="3"/>
</dbReference>
<dbReference type="PANTHER" id="PTHR43739">
    <property type="entry name" value="XYLOGLUCANASE (EUROFUNG)"/>
    <property type="match status" value="1"/>
</dbReference>
<dbReference type="CDD" id="cd15482">
    <property type="entry name" value="Sialidase_non-viral"/>
    <property type="match status" value="1"/>
</dbReference>
<dbReference type="SUPFAM" id="SSF110296">
    <property type="entry name" value="Oligoxyloglucan reducing end-specific cellobiohydrolase"/>
    <property type="match status" value="3"/>
</dbReference>
<dbReference type="InterPro" id="IPR036278">
    <property type="entry name" value="Sialidase_sf"/>
</dbReference>
<feature type="signal peptide" evidence="2">
    <location>
        <begin position="1"/>
        <end position="28"/>
    </location>
</feature>
<comment type="caution">
    <text evidence="4">The sequence shown here is derived from an EMBL/GenBank/DDBJ whole genome shotgun (WGS) entry which is preliminary data.</text>
</comment>
<dbReference type="Pfam" id="PF15902">
    <property type="entry name" value="Sortilin-Vps10"/>
    <property type="match status" value="2"/>
</dbReference>
<evidence type="ECO:0000256" key="2">
    <source>
        <dbReference type="SAM" id="SignalP"/>
    </source>
</evidence>
<sequence>MLAKRFSTKGVVVLACLLLFSFAFDAQAQRRARKSKNTQTQPVQDPQADIYGGIEWRSIGPFRGGRASSVTGVVGKPQVFYMGATGGGVWKTDNGGNTWKNISDGYFGGSIGAVAVSESDTKVIYVGQGEETVRGNVSSGFEGMWKSTDGGETWQNIGLDKGMHVGRIKIHPKNPDVVWVAVMGDLYKSSDTRGVYKTTDGGKNWRRVLFANADAGAVDISLDPSNPDFMMASTWRVRRTPYSLTSGGEGSGLWRSKDGGENWENVMDKRGMPKGPIGISGVSISPVNANTIYAIIEANKGGVYKSTDGGETWRNTNSDRALRQRAWYYSRIYADTQDEDRVYVLNVGYHTSNDGGRTFNRRNAPHGDHHDLWIAPEDNKRLGIADDGGAQVSYNAGNSWSTYNNQPTAQFYRVTTDNAFPYRIYGAQQDNSTVRIDHRSFGFAITEDNWESTAGGESAHIAPNPDNPDIVYGGSYGGFLTRVDHDKGINRNINAWPDNPMGHGAEDYKYRFQWNFPIFFSPHDSKKLYTTSNQVHLSTNEGQSWEIISPDLTRAEPDKLGKSGGPITYDDTSVEYYATIFAATESPYEEGLIWAGSDDGLVHVTRDGGKNWENVTSPDMPKYLMINSIDADPFVKGGAYIAGTQYKMGDYEPYLYRTKDYGKTWTKITTGIPSTYFTRVLRADPERQGLLYAGTERGMFVSFDDGASWKPLQMNLPIVPITDLAIKDNNLIAATQGRSFWMIDDLTILHQLSDEVAAKSVHLFKPMDAYRLGGGGGRFGRGGGNNTADLLYGKNKPAGPMIYYNLKDEVAKGTKVAIEIYGKEGELIKSFRQTPKKGLNMFNWNMRYDNAEGFEGLIMWAASIRGPGPLAPSGTYTAKLIVGDEEQETQFTLLRDPRYPSTDADIQAQFDFLIKVRDKVTETHVAIKDIRSTREQMNDLMDKIRGDDRYKEVIDAGKALLEKMKVIEEALYQTKNRSGQDPLNFPIRLNNKLAALLGVSGGGEWRPTAQSETVRRELTQQIDNELEKLRQIMSNDLPDFNNLVKQKSVDAIIIKKKKSKTETDTSTSPDN</sequence>